<evidence type="ECO:0000256" key="1">
    <source>
        <dbReference type="SAM" id="SignalP"/>
    </source>
</evidence>
<evidence type="ECO:0000313" key="2">
    <source>
        <dbReference type="EMBL" id="TQD33972.1"/>
    </source>
</evidence>
<evidence type="ECO:0000313" key="3">
    <source>
        <dbReference type="Proteomes" id="UP000317169"/>
    </source>
</evidence>
<accession>A0A507ZJS3</accession>
<dbReference type="EMBL" id="VIAR01000015">
    <property type="protein sequence ID" value="TQD33972.1"/>
    <property type="molecule type" value="Genomic_DNA"/>
</dbReference>
<feature type="signal peptide" evidence="1">
    <location>
        <begin position="1"/>
        <end position="22"/>
    </location>
</feature>
<name>A0A507ZJS3_9FLAO</name>
<dbReference type="Proteomes" id="UP000317169">
    <property type="component" value="Unassembled WGS sequence"/>
</dbReference>
<feature type="chain" id="PRO_5021426713" evidence="1">
    <location>
        <begin position="23"/>
        <end position="149"/>
    </location>
</feature>
<organism evidence="2 3">
    <name type="scientific">Haloflavibacter putidus</name>
    <dbReference type="NCBI Taxonomy" id="2576776"/>
    <lineage>
        <taxon>Bacteria</taxon>
        <taxon>Pseudomonadati</taxon>
        <taxon>Bacteroidota</taxon>
        <taxon>Flavobacteriia</taxon>
        <taxon>Flavobacteriales</taxon>
        <taxon>Flavobacteriaceae</taxon>
        <taxon>Haloflavibacter</taxon>
    </lineage>
</organism>
<reference evidence="2 3" key="1">
    <citation type="submission" date="2019-06" db="EMBL/GenBank/DDBJ databases">
        <title>Flavibacter putida gen. nov., sp. nov., a novel marine bacterium of the family Flavobacteriaceae isolated from coastal seawater.</title>
        <authorList>
            <person name="Feng X."/>
        </authorList>
    </citation>
    <scope>NUCLEOTIDE SEQUENCE [LARGE SCALE GENOMIC DNA]</scope>
    <source>
        <strain evidence="2 3">PLHSN227</strain>
    </source>
</reference>
<dbReference type="AlphaFoldDB" id="A0A507ZJS3"/>
<gene>
    <name evidence="2" type="ORF">FKR84_12170</name>
</gene>
<comment type="caution">
    <text evidence="2">The sequence shown here is derived from an EMBL/GenBank/DDBJ whole genome shotgun (WGS) entry which is preliminary data.</text>
</comment>
<keyword evidence="3" id="KW-1185">Reference proteome</keyword>
<dbReference type="RefSeq" id="WP_141422594.1">
    <property type="nucleotide sequence ID" value="NZ_VIAR01000015.1"/>
</dbReference>
<keyword evidence="1" id="KW-0732">Signal</keyword>
<proteinExistence type="predicted"/>
<sequence>MITQLKPLLITVLVLLCLNLSAQEQDDFKERYYQPDFENLDQFAKEVYGQQANALVLQNDYKLKFYKDLFTNRLKIVKLEQDPNIYEYLTEVPVYNKELIQPNGQFEPTKFNPLNYKLNYFNKDDKVFYRAYNTNYYIVIEKFNPTKIQ</sequence>
<protein>
    <submittedName>
        <fullName evidence="2">Uncharacterized protein</fullName>
    </submittedName>
</protein>